<comment type="subcellular location">
    <subcellularLocation>
        <location evidence="1">Membrane</location>
        <topology evidence="1">Multi-pass membrane protein</topology>
    </subcellularLocation>
</comment>
<proteinExistence type="predicted"/>
<dbReference type="InterPro" id="IPR038770">
    <property type="entry name" value="Na+/solute_symporter_sf"/>
</dbReference>
<sequence>MKLLWDILVHQDNYPLVIAIIAGFLLAPLATYTQPFIVPFLVITLTLSISNVDLSKLVLKSLVKPITMALFLNFIVLGGAIVLFGHLFTDDYNLRAGFLVLAVAPASLAIPLFTHKLKGNSFYSFVGIASCFLASIILLPLIIKARFGNEIDSRDLLITLGQLIVLPLILSQLRYLSNIWKRTESYHRQIINWCIAIICFSMIGINRDMIFTFPKYVVAPFLVAVITTFGLGYLILTFGKKLLINESSIVSMVLLGTMKKWALASVIAFKLFEPIATLPAVFGIVIGFIFFIWLNIRKAWVEQYNKIQTPGLK</sequence>
<evidence type="ECO:0000256" key="2">
    <source>
        <dbReference type="ARBA" id="ARBA00022692"/>
    </source>
</evidence>
<keyword evidence="4" id="KW-0472">Membrane</keyword>
<accession>A0A2P5P5J2</accession>
<name>A0A2P5P5J2_9CHLR</name>
<evidence type="ECO:0008006" key="7">
    <source>
        <dbReference type="Google" id="ProtNLM"/>
    </source>
</evidence>
<dbReference type="AlphaFoldDB" id="A0A2P5P5J2"/>
<dbReference type="Gene3D" id="1.20.1530.20">
    <property type="match status" value="1"/>
</dbReference>
<comment type="caution">
    <text evidence="5">The sequence shown here is derived from an EMBL/GenBank/DDBJ whole genome shotgun (WGS) entry which is preliminary data.</text>
</comment>
<evidence type="ECO:0000256" key="3">
    <source>
        <dbReference type="ARBA" id="ARBA00022989"/>
    </source>
</evidence>
<evidence type="ECO:0000256" key="4">
    <source>
        <dbReference type="ARBA" id="ARBA00023136"/>
    </source>
</evidence>
<keyword evidence="6" id="KW-1185">Reference proteome</keyword>
<evidence type="ECO:0000313" key="6">
    <source>
        <dbReference type="Proteomes" id="UP000235653"/>
    </source>
</evidence>
<keyword evidence="3" id="KW-1133">Transmembrane helix</keyword>
<evidence type="ECO:0000313" key="5">
    <source>
        <dbReference type="EMBL" id="PPD57566.1"/>
    </source>
</evidence>
<keyword evidence="2" id="KW-0812">Transmembrane</keyword>
<reference evidence="5 6" key="1">
    <citation type="journal article" date="2017" name="ISME J.">
        <title>Grape pomace compost harbors organohalide-respiring Dehalogenimonas species with novel reductive dehalogenase genes.</title>
        <authorList>
            <person name="Yang Y."/>
            <person name="Higgins S.A."/>
            <person name="Yan J."/>
            <person name="Simsir B."/>
            <person name="Chourey K."/>
            <person name="Iyer R."/>
            <person name="Hettich R.L."/>
            <person name="Baldwin B."/>
            <person name="Ogles D.M."/>
            <person name="Loffler F.E."/>
        </authorList>
    </citation>
    <scope>NUCLEOTIDE SEQUENCE [LARGE SCALE GENOMIC DNA]</scope>
    <source>
        <strain evidence="5 6">GP</strain>
    </source>
</reference>
<dbReference type="RefSeq" id="WP_102330578.1">
    <property type="nucleotide sequence ID" value="NZ_CP058566.2"/>
</dbReference>
<dbReference type="EMBL" id="JQAN02000011">
    <property type="protein sequence ID" value="PPD57566.1"/>
    <property type="molecule type" value="Genomic_DNA"/>
</dbReference>
<dbReference type="OrthoDB" id="163851at2"/>
<protein>
    <recommendedName>
        <fullName evidence="7">Bile acid:sodium symporter family protein</fullName>
    </recommendedName>
</protein>
<dbReference type="GO" id="GO:0016020">
    <property type="term" value="C:membrane"/>
    <property type="evidence" value="ECO:0007669"/>
    <property type="project" value="UniProtKB-SubCell"/>
</dbReference>
<dbReference type="Proteomes" id="UP000235653">
    <property type="component" value="Unassembled WGS sequence"/>
</dbReference>
<gene>
    <name evidence="5" type="ORF">JP09_007400</name>
</gene>
<dbReference type="Pfam" id="PF01758">
    <property type="entry name" value="SBF"/>
    <property type="match status" value="1"/>
</dbReference>
<organism evidence="5 6">
    <name type="scientific">Dehalogenimonas etheniformans</name>
    <dbReference type="NCBI Taxonomy" id="1536648"/>
    <lineage>
        <taxon>Bacteria</taxon>
        <taxon>Bacillati</taxon>
        <taxon>Chloroflexota</taxon>
        <taxon>Dehalococcoidia</taxon>
        <taxon>Dehalococcoidales</taxon>
        <taxon>Dehalococcoidaceae</taxon>
        <taxon>Dehalogenimonas</taxon>
    </lineage>
</organism>
<evidence type="ECO:0000256" key="1">
    <source>
        <dbReference type="ARBA" id="ARBA00004141"/>
    </source>
</evidence>
<dbReference type="InterPro" id="IPR002657">
    <property type="entry name" value="BilAc:Na_symport/Acr3"/>
</dbReference>